<dbReference type="GO" id="GO:0016790">
    <property type="term" value="F:thiolester hydrolase activity"/>
    <property type="evidence" value="ECO:0007669"/>
    <property type="project" value="TreeGrafter"/>
</dbReference>
<dbReference type="GO" id="GO:0005764">
    <property type="term" value="C:lysosome"/>
    <property type="evidence" value="ECO:0007669"/>
    <property type="project" value="TreeGrafter"/>
</dbReference>
<evidence type="ECO:0000313" key="6">
    <source>
        <dbReference type="Proteomes" id="UP000663870"/>
    </source>
</evidence>
<dbReference type="Proteomes" id="UP000663854">
    <property type="component" value="Unassembled WGS sequence"/>
</dbReference>
<dbReference type="Proteomes" id="UP000663870">
    <property type="component" value="Unassembled WGS sequence"/>
</dbReference>
<evidence type="ECO:0000313" key="5">
    <source>
        <dbReference type="EMBL" id="CAF1465816.1"/>
    </source>
</evidence>
<dbReference type="PANTHER" id="PTHR11247:SF67">
    <property type="entry name" value="PALMITOYL-PROTEIN THIOESTERASE 3"/>
    <property type="match status" value="1"/>
</dbReference>
<evidence type="ECO:0008006" key="7">
    <source>
        <dbReference type="Google" id="ProtNLM"/>
    </source>
</evidence>
<feature type="signal peptide" evidence="3">
    <location>
        <begin position="1"/>
        <end position="15"/>
    </location>
</feature>
<dbReference type="InterPro" id="IPR029058">
    <property type="entry name" value="AB_hydrolase_fold"/>
</dbReference>
<dbReference type="EMBL" id="CAJNOL010001165">
    <property type="protein sequence ID" value="CAF1302954.1"/>
    <property type="molecule type" value="Genomic_DNA"/>
</dbReference>
<evidence type="ECO:0000256" key="1">
    <source>
        <dbReference type="ARBA" id="ARBA00010758"/>
    </source>
</evidence>
<dbReference type="EMBL" id="CAJNOH010007797">
    <property type="protein sequence ID" value="CAF1465816.1"/>
    <property type="molecule type" value="Genomic_DNA"/>
</dbReference>
<reference evidence="4" key="1">
    <citation type="submission" date="2021-02" db="EMBL/GenBank/DDBJ databases">
        <authorList>
            <person name="Nowell W R."/>
        </authorList>
    </citation>
    <scope>NUCLEOTIDE SEQUENCE</scope>
</reference>
<sequence length="289" mass="33431">MIRLVFLLFITTVLSSSIYRPVVLMHGIVSSADDMNELASWIRTSFPGIYVVSIEIGNGKDDSFLWSIEKQVEHFCKTVLDDKNLRQGFNMLGYSQGSIIVRGALEKCSLPVYNLITLSGVHQGVFGLPYLLKLPIQFRDLITKYAYEDAIQNVISVANYWRDPDQLNKYTTDCHFLPDINNERKIQNETYRTNMLKLNAFVMTYSDIDEIVTPRHSGWFMGYAPNSLHVETWNNSRQFKEDLIGLRTLWEQGKLYTFTSHVRHQDVPHAPNQDFIIQNIFPFFNNTLS</sequence>
<proteinExistence type="inferred from homology"/>
<organism evidence="4 6">
    <name type="scientific">Rotaria sordida</name>
    <dbReference type="NCBI Taxonomy" id="392033"/>
    <lineage>
        <taxon>Eukaryota</taxon>
        <taxon>Metazoa</taxon>
        <taxon>Spiralia</taxon>
        <taxon>Gnathifera</taxon>
        <taxon>Rotifera</taxon>
        <taxon>Eurotatoria</taxon>
        <taxon>Bdelloidea</taxon>
        <taxon>Philodinida</taxon>
        <taxon>Philodinidae</taxon>
        <taxon>Rotaria</taxon>
    </lineage>
</organism>
<dbReference type="Pfam" id="PF02089">
    <property type="entry name" value="Palm_thioest"/>
    <property type="match status" value="1"/>
</dbReference>
<evidence type="ECO:0000256" key="3">
    <source>
        <dbReference type="SAM" id="SignalP"/>
    </source>
</evidence>
<keyword evidence="3" id="KW-0732">Signal</keyword>
<gene>
    <name evidence="4" type="ORF">JXQ802_LOCUS29605</name>
    <name evidence="5" type="ORF">PYM288_LOCUS37137</name>
</gene>
<protein>
    <recommendedName>
        <fullName evidence="7">Palmitoyl-protein hydrolase</fullName>
    </recommendedName>
</protein>
<dbReference type="AlphaFoldDB" id="A0A815DYQ4"/>
<comment type="caution">
    <text evidence="4">The sequence shown here is derived from an EMBL/GenBank/DDBJ whole genome shotgun (WGS) entry which is preliminary data.</text>
</comment>
<accession>A0A815DYQ4</accession>
<keyword evidence="6" id="KW-1185">Reference proteome</keyword>
<name>A0A815DYQ4_9BILA</name>
<dbReference type="PANTHER" id="PTHR11247">
    <property type="entry name" value="PALMITOYL-PROTEIN THIOESTERASE/DOLICHYLDIPHOSPHATASE 1"/>
    <property type="match status" value="1"/>
</dbReference>
<evidence type="ECO:0000256" key="2">
    <source>
        <dbReference type="ARBA" id="ARBA00022801"/>
    </source>
</evidence>
<keyword evidence="2" id="KW-0378">Hydrolase</keyword>
<dbReference type="Gene3D" id="3.40.50.1820">
    <property type="entry name" value="alpha/beta hydrolase"/>
    <property type="match status" value="1"/>
</dbReference>
<comment type="similarity">
    <text evidence="1">Belongs to the palmitoyl-protein thioesterase family.</text>
</comment>
<dbReference type="SUPFAM" id="SSF53474">
    <property type="entry name" value="alpha/beta-Hydrolases"/>
    <property type="match status" value="1"/>
</dbReference>
<feature type="chain" id="PRO_5044132066" description="Palmitoyl-protein hydrolase" evidence="3">
    <location>
        <begin position="16"/>
        <end position="289"/>
    </location>
</feature>
<evidence type="ECO:0000313" key="4">
    <source>
        <dbReference type="EMBL" id="CAF1302954.1"/>
    </source>
</evidence>